<dbReference type="PROSITE" id="PS00086">
    <property type="entry name" value="CYTOCHROME_P450"/>
    <property type="match status" value="1"/>
</dbReference>
<dbReference type="FunCoup" id="A0A2G5E9F9">
    <property type="interactions" value="1235"/>
</dbReference>
<evidence type="ECO:0000256" key="1">
    <source>
        <dbReference type="ARBA" id="ARBA00001971"/>
    </source>
</evidence>
<dbReference type="SUPFAM" id="SSF48264">
    <property type="entry name" value="Cytochrome P450"/>
    <property type="match status" value="1"/>
</dbReference>
<evidence type="ECO:0000256" key="3">
    <source>
        <dbReference type="ARBA" id="ARBA00010617"/>
    </source>
</evidence>
<keyword evidence="9 12" id="KW-0408">Iron</keyword>
<evidence type="ECO:0000256" key="10">
    <source>
        <dbReference type="ARBA" id="ARBA00023033"/>
    </source>
</evidence>
<dbReference type="InterPro" id="IPR017972">
    <property type="entry name" value="Cyt_P450_CS"/>
</dbReference>
<dbReference type="InParanoid" id="A0A2G5E9F9"/>
<evidence type="ECO:0000256" key="14">
    <source>
        <dbReference type="SAM" id="Phobius"/>
    </source>
</evidence>
<dbReference type="GO" id="GO:0005783">
    <property type="term" value="C:endoplasmic reticulum"/>
    <property type="evidence" value="ECO:0007669"/>
    <property type="project" value="TreeGrafter"/>
</dbReference>
<evidence type="ECO:0000256" key="7">
    <source>
        <dbReference type="ARBA" id="ARBA00022989"/>
    </source>
</evidence>
<dbReference type="GO" id="GO:0052615">
    <property type="term" value="F:ent-kaurene oxidase activity"/>
    <property type="evidence" value="ECO:0007669"/>
    <property type="project" value="InterPro"/>
</dbReference>
<dbReference type="InterPro" id="IPR001128">
    <property type="entry name" value="Cyt_P450"/>
</dbReference>
<evidence type="ECO:0000313" key="15">
    <source>
        <dbReference type="EMBL" id="PIA52385.1"/>
    </source>
</evidence>
<dbReference type="GO" id="GO:0020037">
    <property type="term" value="F:heme binding"/>
    <property type="evidence" value="ECO:0007669"/>
    <property type="project" value="InterPro"/>
</dbReference>
<keyword evidence="16" id="KW-1185">Reference proteome</keyword>
<dbReference type="CDD" id="cd11075">
    <property type="entry name" value="CYP77_89"/>
    <property type="match status" value="1"/>
</dbReference>
<dbReference type="InterPro" id="IPR036396">
    <property type="entry name" value="Cyt_P450_sf"/>
</dbReference>
<dbReference type="AlphaFoldDB" id="A0A2G5E9F9"/>
<dbReference type="Pfam" id="PF00067">
    <property type="entry name" value="p450"/>
    <property type="match status" value="1"/>
</dbReference>
<gene>
    <name evidence="15" type="ORF">AQUCO_01000330v1</name>
</gene>
<evidence type="ECO:0008006" key="17">
    <source>
        <dbReference type="Google" id="ProtNLM"/>
    </source>
</evidence>
<keyword evidence="6 12" id="KW-0479">Metal-binding</keyword>
<feature type="binding site" description="axial binding residue" evidence="12">
    <location>
        <position position="454"/>
    </location>
    <ligand>
        <name>heme</name>
        <dbReference type="ChEBI" id="CHEBI:30413"/>
    </ligand>
    <ligandPart>
        <name>Fe</name>
        <dbReference type="ChEBI" id="CHEBI:18248"/>
    </ligandPart>
</feature>
<dbReference type="PANTHER" id="PTHR47283:SF1">
    <property type="entry name" value="ENT-KAURENE OXIDASE, CHLOROPLASTIC"/>
    <property type="match status" value="1"/>
</dbReference>
<evidence type="ECO:0000313" key="16">
    <source>
        <dbReference type="Proteomes" id="UP000230069"/>
    </source>
</evidence>
<comment type="cofactor">
    <cofactor evidence="1 12">
        <name>heme</name>
        <dbReference type="ChEBI" id="CHEBI:30413"/>
    </cofactor>
</comment>
<keyword evidence="8 13" id="KW-0560">Oxidoreductase</keyword>
<dbReference type="PANTHER" id="PTHR47283">
    <property type="entry name" value="ENT-KAURENE OXIDASE, CHLOROPLASTIC"/>
    <property type="match status" value="1"/>
</dbReference>
<evidence type="ECO:0000256" key="12">
    <source>
        <dbReference type="PIRSR" id="PIRSR602401-1"/>
    </source>
</evidence>
<evidence type="ECO:0000256" key="2">
    <source>
        <dbReference type="ARBA" id="ARBA00004167"/>
    </source>
</evidence>
<comment type="similarity">
    <text evidence="3 13">Belongs to the cytochrome P450 family.</text>
</comment>
<dbReference type="FunFam" id="1.10.630.10:FF:000062">
    <property type="entry name" value="Ent-kaurene oxidase 2"/>
    <property type="match status" value="1"/>
</dbReference>
<evidence type="ECO:0000256" key="8">
    <source>
        <dbReference type="ARBA" id="ARBA00023002"/>
    </source>
</evidence>
<reference evidence="15 16" key="1">
    <citation type="submission" date="2017-09" db="EMBL/GenBank/DDBJ databases">
        <title>WGS assembly of Aquilegia coerulea Goldsmith.</title>
        <authorList>
            <person name="Hodges S."/>
            <person name="Kramer E."/>
            <person name="Nordborg M."/>
            <person name="Tomkins J."/>
            <person name="Borevitz J."/>
            <person name="Derieg N."/>
            <person name="Yan J."/>
            <person name="Mihaltcheva S."/>
            <person name="Hayes R.D."/>
            <person name="Rokhsar D."/>
        </authorList>
    </citation>
    <scope>NUCLEOTIDE SEQUENCE [LARGE SCALE GENOMIC DNA]</scope>
    <source>
        <strain evidence="16">cv. Goldsmith</strain>
    </source>
</reference>
<dbReference type="GO" id="GO:0009707">
    <property type="term" value="C:chloroplast outer membrane"/>
    <property type="evidence" value="ECO:0007669"/>
    <property type="project" value="TreeGrafter"/>
</dbReference>
<evidence type="ECO:0000256" key="13">
    <source>
        <dbReference type="RuleBase" id="RU000461"/>
    </source>
</evidence>
<keyword evidence="7 14" id="KW-1133">Transmembrane helix</keyword>
<dbReference type="OrthoDB" id="2789670at2759"/>
<protein>
    <recommendedName>
        <fullName evidence="17">Ent-kaurene oxidase</fullName>
    </recommendedName>
</protein>
<keyword evidence="10 13" id="KW-0503">Monooxygenase</keyword>
<dbReference type="Gene3D" id="1.10.630.10">
    <property type="entry name" value="Cytochrome P450"/>
    <property type="match status" value="1"/>
</dbReference>
<dbReference type="GO" id="GO:0009686">
    <property type="term" value="P:gibberellin biosynthetic process"/>
    <property type="evidence" value="ECO:0007669"/>
    <property type="project" value="InterPro"/>
</dbReference>
<dbReference type="STRING" id="218851.A0A2G5E9F9"/>
<evidence type="ECO:0000256" key="9">
    <source>
        <dbReference type="ARBA" id="ARBA00023004"/>
    </source>
</evidence>
<dbReference type="Proteomes" id="UP000230069">
    <property type="component" value="Unassembled WGS sequence"/>
</dbReference>
<feature type="transmembrane region" description="Helical" evidence="14">
    <location>
        <begin position="12"/>
        <end position="31"/>
    </location>
</feature>
<dbReference type="GO" id="GO:0016709">
    <property type="term" value="F:oxidoreductase activity, acting on paired donors, with incorporation or reduction of molecular oxygen, NAD(P)H as one donor, and incorporation of one atom of oxygen"/>
    <property type="evidence" value="ECO:0007669"/>
    <property type="project" value="TreeGrafter"/>
</dbReference>
<dbReference type="PRINTS" id="PR00385">
    <property type="entry name" value="P450"/>
</dbReference>
<dbReference type="GO" id="GO:0044550">
    <property type="term" value="P:secondary metabolite biosynthetic process"/>
    <property type="evidence" value="ECO:0007669"/>
    <property type="project" value="UniProtKB-ARBA"/>
</dbReference>
<evidence type="ECO:0000256" key="4">
    <source>
        <dbReference type="ARBA" id="ARBA00022617"/>
    </source>
</evidence>
<name>A0A2G5E9F9_AQUCA</name>
<proteinExistence type="inferred from homology"/>
<comment type="subcellular location">
    <subcellularLocation>
        <location evidence="2">Membrane</location>
        <topology evidence="2">Single-pass membrane protein</topology>
    </subcellularLocation>
</comment>
<evidence type="ECO:0000256" key="5">
    <source>
        <dbReference type="ARBA" id="ARBA00022692"/>
    </source>
</evidence>
<sequence>MAHLIKAFLLQFPLQAFPITIVLGLLLLIFLKHIHKKSPRISSPPVVPGLPLIGNLLELKDKKPHKTFTRWAEIYGPIYTIKTGASTVVVLNATDVVKEAFVTRFSSISTRKLSNALRILTSDKCMVATSDYNEFHKTTKRYLLSGLLGANAQKRFRGHRDTMMNNMVQKLHTHAKDKPLEALNVRKIVINELFGLALKQALGRDLESPIYVEELGTSLSRDDIFEVLVVDPLMGAIDVDWRDFFPYLKWIPNKSLEMKINSMDRRRTTVMNALIGQQKKRIASGEVLDSFLDFLSSEGKFISEEQLKMLIWEPIIETSDTTLVTTEWAMYELAKKKSCQDHLYREIQSVCGSEKITEEHLSKLPYLSAVFHETLRRHSPVPIIPLRYAHEDTQLGGYHIPAGSEIAINIYGCNMDKKQWNEPEKWLPERFLSSKYDPTDMYKTMAFGGGKRVCAGSQQAITISCMAIATFVQEFEWTLKEGQKEDVDTVGLTTHRLHPLQAFVTSRVMQ</sequence>
<organism evidence="15 16">
    <name type="scientific">Aquilegia coerulea</name>
    <name type="common">Rocky mountain columbine</name>
    <dbReference type="NCBI Taxonomy" id="218851"/>
    <lineage>
        <taxon>Eukaryota</taxon>
        <taxon>Viridiplantae</taxon>
        <taxon>Streptophyta</taxon>
        <taxon>Embryophyta</taxon>
        <taxon>Tracheophyta</taxon>
        <taxon>Spermatophyta</taxon>
        <taxon>Magnoliopsida</taxon>
        <taxon>Ranunculales</taxon>
        <taxon>Ranunculaceae</taxon>
        <taxon>Thalictroideae</taxon>
        <taxon>Aquilegia</taxon>
    </lineage>
</organism>
<evidence type="ECO:0000256" key="11">
    <source>
        <dbReference type="ARBA" id="ARBA00023136"/>
    </source>
</evidence>
<dbReference type="InterPro" id="IPR044225">
    <property type="entry name" value="KO_chloroplastic"/>
</dbReference>
<dbReference type="InterPro" id="IPR002401">
    <property type="entry name" value="Cyt_P450_E_grp-I"/>
</dbReference>
<accession>A0A2G5E9F9</accession>
<dbReference type="GO" id="GO:0005506">
    <property type="term" value="F:iron ion binding"/>
    <property type="evidence" value="ECO:0007669"/>
    <property type="project" value="InterPro"/>
</dbReference>
<keyword evidence="5 14" id="KW-0812">Transmembrane</keyword>
<dbReference type="GO" id="GO:0010241">
    <property type="term" value="P:ent-kaurene oxidation to kaurenoic acid"/>
    <property type="evidence" value="ECO:0007669"/>
    <property type="project" value="InterPro"/>
</dbReference>
<dbReference type="EMBL" id="KZ305027">
    <property type="protein sequence ID" value="PIA52385.1"/>
    <property type="molecule type" value="Genomic_DNA"/>
</dbReference>
<keyword evidence="4 12" id="KW-0349">Heme</keyword>
<dbReference type="PRINTS" id="PR00463">
    <property type="entry name" value="EP450I"/>
</dbReference>
<keyword evidence="11 14" id="KW-0472">Membrane</keyword>
<evidence type="ECO:0000256" key="6">
    <source>
        <dbReference type="ARBA" id="ARBA00022723"/>
    </source>
</evidence>